<gene>
    <name evidence="1" type="ORF">EAS62_26545</name>
</gene>
<organism evidence="1 2">
    <name type="scientific">Bradyrhizobium zhanjiangense</name>
    <dbReference type="NCBI Taxonomy" id="1325107"/>
    <lineage>
        <taxon>Bacteria</taxon>
        <taxon>Pseudomonadati</taxon>
        <taxon>Pseudomonadota</taxon>
        <taxon>Alphaproteobacteria</taxon>
        <taxon>Hyphomicrobiales</taxon>
        <taxon>Nitrobacteraceae</taxon>
        <taxon>Bradyrhizobium</taxon>
    </lineage>
</organism>
<dbReference type="EMBL" id="RDRA01000016">
    <property type="protein sequence ID" value="RXG90633.1"/>
    <property type="molecule type" value="Genomic_DNA"/>
</dbReference>
<evidence type="ECO:0000313" key="1">
    <source>
        <dbReference type="EMBL" id="RXG90633.1"/>
    </source>
</evidence>
<protein>
    <submittedName>
        <fullName evidence="1">Uncharacterized protein</fullName>
    </submittedName>
</protein>
<dbReference type="Proteomes" id="UP000289946">
    <property type="component" value="Unassembled WGS sequence"/>
</dbReference>
<reference evidence="1 2" key="1">
    <citation type="submission" date="2018-10" db="EMBL/GenBank/DDBJ databases">
        <title>Bradyrhizobium sp. nov., isolated from effective nodules of peanut in China.</title>
        <authorList>
            <person name="Li Y."/>
        </authorList>
    </citation>
    <scope>NUCLEOTIDE SEQUENCE [LARGE SCALE GENOMIC DNA]</scope>
    <source>
        <strain evidence="1 2">CCBAU 51781</strain>
    </source>
</reference>
<accession>A0ABY0DES5</accession>
<keyword evidence="2" id="KW-1185">Reference proteome</keyword>
<evidence type="ECO:0000313" key="2">
    <source>
        <dbReference type="Proteomes" id="UP000289946"/>
    </source>
</evidence>
<sequence length="98" mass="11465">MTLPELFALGLTAKHICCCLPRDRLVFDPTLSRSDVATAYRKWRYPTEQRRLAAIAGHEQHRSVKGPRTCMFCKKTFESEVNHNRLRKLRASESYDPW</sequence>
<comment type="caution">
    <text evidence="1">The sequence shown here is derived from an EMBL/GenBank/DDBJ whole genome shotgun (WGS) entry which is preliminary data.</text>
</comment>
<proteinExistence type="predicted"/>
<name>A0ABY0DES5_9BRAD</name>